<dbReference type="SUPFAM" id="SSF47413">
    <property type="entry name" value="lambda repressor-like DNA-binding domains"/>
    <property type="match status" value="1"/>
</dbReference>
<protein>
    <submittedName>
        <fullName evidence="2">Helix-turn-helix domain protein</fullName>
    </submittedName>
</protein>
<accession>A0A2R9SRG4</accession>
<name>A0A2R9SRG4_9BACL</name>
<dbReference type="GO" id="GO:0003677">
    <property type="term" value="F:DNA binding"/>
    <property type="evidence" value="ECO:0007669"/>
    <property type="project" value="InterPro"/>
</dbReference>
<dbReference type="InterPro" id="IPR001387">
    <property type="entry name" value="Cro/C1-type_HTH"/>
</dbReference>
<evidence type="ECO:0000313" key="2">
    <source>
        <dbReference type="EMBL" id="EFU39946.1"/>
    </source>
</evidence>
<dbReference type="Gene3D" id="1.10.260.40">
    <property type="entry name" value="lambda repressor-like DNA-binding domains"/>
    <property type="match status" value="1"/>
</dbReference>
<evidence type="ECO:0000313" key="3">
    <source>
        <dbReference type="Proteomes" id="UP000003094"/>
    </source>
</evidence>
<dbReference type="RefSeq" id="WP_006211148.1">
    <property type="nucleotide sequence ID" value="NZ_ADHJ01000037.1"/>
</dbReference>
<organism evidence="2 3">
    <name type="scientific">Paenibacillus vortex V453</name>
    <dbReference type="NCBI Taxonomy" id="715225"/>
    <lineage>
        <taxon>Bacteria</taxon>
        <taxon>Bacillati</taxon>
        <taxon>Bacillota</taxon>
        <taxon>Bacilli</taxon>
        <taxon>Bacillales</taxon>
        <taxon>Paenibacillaceae</taxon>
        <taxon>Paenibacillus</taxon>
    </lineage>
</organism>
<dbReference type="EMBL" id="ADHJ01000037">
    <property type="protein sequence ID" value="EFU39946.1"/>
    <property type="molecule type" value="Genomic_DNA"/>
</dbReference>
<reference evidence="2 3" key="1">
    <citation type="journal article" date="2010" name="BMC Genomics">
        <title>Genome sequence of the pattern forming Paenibacillus vortex bacterium reveals potential for thriving in complex environments.</title>
        <authorList>
            <person name="Sirota-Madi A."/>
            <person name="Olender T."/>
            <person name="Helman Y."/>
            <person name="Ingham C."/>
            <person name="Brainis I."/>
            <person name="Roth D."/>
            <person name="Hagi E."/>
            <person name="Brodsky L."/>
            <person name="Leshkowitz D."/>
            <person name="Galatenko V."/>
            <person name="Nikolaev V."/>
            <person name="Mugasimangalam R.C."/>
            <person name="Bransburg-Zabary S."/>
            <person name="Gutnick D.L."/>
            <person name="Lancet D."/>
            <person name="Ben-Jacob E."/>
        </authorList>
    </citation>
    <scope>NUCLEOTIDE SEQUENCE [LARGE SCALE GENOMIC DNA]</scope>
    <source>
        <strain evidence="2 3">V453</strain>
    </source>
</reference>
<comment type="caution">
    <text evidence="2">The sequence shown here is derived from an EMBL/GenBank/DDBJ whole genome shotgun (WGS) entry which is preliminary data.</text>
</comment>
<dbReference type="PROSITE" id="PS50943">
    <property type="entry name" value="HTH_CROC1"/>
    <property type="match status" value="1"/>
</dbReference>
<proteinExistence type="predicted"/>
<feature type="domain" description="HTH cro/C1-type" evidence="1">
    <location>
        <begin position="20"/>
        <end position="65"/>
    </location>
</feature>
<dbReference type="SMART" id="SM00530">
    <property type="entry name" value="HTH_XRE"/>
    <property type="match status" value="1"/>
</dbReference>
<evidence type="ECO:0000259" key="1">
    <source>
        <dbReference type="PROSITE" id="PS50943"/>
    </source>
</evidence>
<dbReference type="AlphaFoldDB" id="A0A2R9SRG4"/>
<keyword evidence="3" id="KW-1185">Reference proteome</keyword>
<dbReference type="InterPro" id="IPR010982">
    <property type="entry name" value="Lambda_DNA-bd_dom_sf"/>
</dbReference>
<sequence>MKTTATIRGEITKFLQDNELTLNQFARISGVNTGSLSSILNGNRPMSMNQLDRITTSIGYPEGFFYDRYISECIFHTTPDWRRLGAFLQRCAELGKLDCLQKAARLTMENISYAPLLFELAEDLFNEENYKAAVILYECVAESEKFQHSERLALCHYRLFKLELSDNMESNLKVAVTFEHYVDRLDDVYQLDAYRKLINVNVSLLRSDMVKVLAEKMGRTAKIQYTNNNKKKTTKNEQEKPTIFYILYSYLSLSYACREAGNLEGALEYLSMYENPNWLKAKEFSDEEIITVDQFKEWAKANRYLYRLMAGDSDVLPEYIDYIESRTDEIFTALCNFVVAANRYHFNIDHIVDQFREYQAFKLQKNKLGKVSEHVTMNQYTRLLSELGIYYLNSKQFDRGLKYIVDSLEYSIKIKSDRGMLRCMGIFEQFRHFSSEDIQRRYTELIRDVQKLSVYAWSPLV</sequence>
<gene>
    <name evidence="2" type="ORF">PVOR_21744</name>
</gene>
<dbReference type="Proteomes" id="UP000003094">
    <property type="component" value="Unassembled WGS sequence"/>
</dbReference>
<dbReference type="KEGG" id="pvo:PVOR_21744"/>